<dbReference type="OrthoDB" id="9803641at2"/>
<dbReference type="InterPro" id="IPR003959">
    <property type="entry name" value="ATPase_AAA_core"/>
</dbReference>
<dbReference type="Gene3D" id="3.40.50.300">
    <property type="entry name" value="P-loop containing nucleotide triphosphate hydrolases"/>
    <property type="match status" value="2"/>
</dbReference>
<dbReference type="GO" id="GO:0016887">
    <property type="term" value="F:ATP hydrolysis activity"/>
    <property type="evidence" value="ECO:0007669"/>
    <property type="project" value="InterPro"/>
</dbReference>
<dbReference type="SMART" id="SM00382">
    <property type="entry name" value="AAA"/>
    <property type="match status" value="2"/>
</dbReference>
<keyword evidence="4" id="KW-0143">Chaperone</keyword>
<gene>
    <name evidence="7" type="primary">clpE</name>
    <name evidence="7" type="ORF">Pla52n_18710</name>
</gene>
<dbReference type="PANTHER" id="PTHR11638">
    <property type="entry name" value="ATP-DEPENDENT CLP PROTEASE"/>
    <property type="match status" value="1"/>
</dbReference>
<dbReference type="InterPro" id="IPR041546">
    <property type="entry name" value="ClpA/ClpB_AAA_lid"/>
</dbReference>
<dbReference type="PRINTS" id="PR00300">
    <property type="entry name" value="CLPPROTEASEA"/>
</dbReference>
<dbReference type="GO" id="GO:0006508">
    <property type="term" value="P:proteolysis"/>
    <property type="evidence" value="ECO:0007669"/>
    <property type="project" value="UniProtKB-KW"/>
</dbReference>
<proteinExistence type="predicted"/>
<dbReference type="InterPro" id="IPR019489">
    <property type="entry name" value="Clp_ATPase_C"/>
</dbReference>
<comment type="caution">
    <text evidence="7">The sequence shown here is derived from an EMBL/GenBank/DDBJ whole genome shotgun (WGS) entry which is preliminary data.</text>
</comment>
<evidence type="ECO:0000259" key="5">
    <source>
        <dbReference type="SMART" id="SM00382"/>
    </source>
</evidence>
<evidence type="ECO:0000313" key="7">
    <source>
        <dbReference type="EMBL" id="TWU06151.1"/>
    </source>
</evidence>
<feature type="domain" description="AAA+ ATPase" evidence="5">
    <location>
        <begin position="455"/>
        <end position="625"/>
    </location>
</feature>
<sequence>MDSIHPELVPTFVAAKRHALRRHSQAIELPDLFHALVESNPVFRDQLILQGFVPIESVTPADVEIDESQRVTLAPDLKSIIEELSTTGDRKVRMGELLQSLEPLLQDKATTLFQKGDRDPSELSVAPIIKPESQPEPETIKLPVLESLAREMTPAKLKNPIVGRSLEVSRLSRILTKRYAPNPILVGEPGVGKTAVVEGFVAMLGHDSCPKALRGRRVFQISATDLVAGTGIHGSIEKRIKELVEELEMHGDKIILFVDEIHQLVVGGGNSNPGDMLKPALGRGIFPCIGATTLREFNLMERHDPAFCRRFEILPVKEPTEPETIQILKGLSDTLFSHHDLPLPSDELLQTCVELCRDHLSHRRFPDKAINLLDSACALAASETAPKLQEHHLRSALAERTGVSSIANRELYRESLADLGKNLAKRIVGQDDAIQSVCKKITTCKLQLDLRPARPDGVFLFTGPSGVGKTEFARQLSRLLTDDKSDSLIFVAMSEYRSEADVQKLFGSPPSYVGYGEPTKLEREVRRFQSGVLLLDEFEKAHPSVQIAFLNAFEEGRITFGSGQVVAISHVTVIATANFAVGADKPKFGWAIPGEETEAREDIRSEVPDVLINRFDEVIEFKSISKKHARNILTDIILAHANRNYARHEIQLELSEDALSRILDQGYHPDFGVRNLQRSFESLVQPLVVNLLTQQTQDKKGLWTVDIRGADNEVILVPAATPDK</sequence>
<evidence type="ECO:0000256" key="4">
    <source>
        <dbReference type="ARBA" id="ARBA00023186"/>
    </source>
</evidence>
<evidence type="ECO:0000259" key="6">
    <source>
        <dbReference type="SMART" id="SM01086"/>
    </source>
</evidence>
<dbReference type="SMART" id="SM01086">
    <property type="entry name" value="ClpB_D2-small"/>
    <property type="match status" value="1"/>
</dbReference>
<dbReference type="CDD" id="cd19499">
    <property type="entry name" value="RecA-like_ClpB_Hsp104-like"/>
    <property type="match status" value="1"/>
</dbReference>
<keyword evidence="2" id="KW-0547">Nucleotide-binding</keyword>
<dbReference type="Pfam" id="PF10431">
    <property type="entry name" value="ClpB_D2-small"/>
    <property type="match status" value="1"/>
</dbReference>
<dbReference type="InterPro" id="IPR027417">
    <property type="entry name" value="P-loop_NTPase"/>
</dbReference>
<keyword evidence="7" id="KW-0378">Hydrolase</keyword>
<dbReference type="GO" id="GO:0034605">
    <property type="term" value="P:cellular response to heat"/>
    <property type="evidence" value="ECO:0007669"/>
    <property type="project" value="TreeGrafter"/>
</dbReference>
<dbReference type="PANTHER" id="PTHR11638:SF18">
    <property type="entry name" value="HEAT SHOCK PROTEIN 104"/>
    <property type="match status" value="1"/>
</dbReference>
<keyword evidence="1" id="KW-0677">Repeat</keyword>
<dbReference type="RefSeq" id="WP_146519273.1">
    <property type="nucleotide sequence ID" value="NZ_CP151726.1"/>
</dbReference>
<dbReference type="InterPro" id="IPR003593">
    <property type="entry name" value="AAA+_ATPase"/>
</dbReference>
<dbReference type="Pfam" id="PF00004">
    <property type="entry name" value="AAA"/>
    <property type="match status" value="1"/>
</dbReference>
<dbReference type="GO" id="GO:0008233">
    <property type="term" value="F:peptidase activity"/>
    <property type="evidence" value="ECO:0007669"/>
    <property type="project" value="UniProtKB-KW"/>
</dbReference>
<dbReference type="Gene3D" id="1.10.8.60">
    <property type="match status" value="2"/>
</dbReference>
<keyword evidence="8" id="KW-1185">Reference proteome</keyword>
<dbReference type="InterPro" id="IPR050130">
    <property type="entry name" value="ClpA_ClpB"/>
</dbReference>
<protein>
    <submittedName>
        <fullName evidence="7">ATP-dependent Clp protease ATP-binding subunit ClpE</fullName>
    </submittedName>
</protein>
<name>A0A5C6B3U4_9BACT</name>
<dbReference type="InterPro" id="IPR001270">
    <property type="entry name" value="ClpA/B"/>
</dbReference>
<evidence type="ECO:0000256" key="3">
    <source>
        <dbReference type="ARBA" id="ARBA00022840"/>
    </source>
</evidence>
<organism evidence="7 8">
    <name type="scientific">Stieleria varia</name>
    <dbReference type="NCBI Taxonomy" id="2528005"/>
    <lineage>
        <taxon>Bacteria</taxon>
        <taxon>Pseudomonadati</taxon>
        <taxon>Planctomycetota</taxon>
        <taxon>Planctomycetia</taxon>
        <taxon>Pirellulales</taxon>
        <taxon>Pirellulaceae</taxon>
        <taxon>Stieleria</taxon>
    </lineage>
</organism>
<evidence type="ECO:0000256" key="2">
    <source>
        <dbReference type="ARBA" id="ARBA00022741"/>
    </source>
</evidence>
<dbReference type="GO" id="GO:0005737">
    <property type="term" value="C:cytoplasm"/>
    <property type="evidence" value="ECO:0007669"/>
    <property type="project" value="TreeGrafter"/>
</dbReference>
<reference evidence="7 8" key="1">
    <citation type="submission" date="2019-02" db="EMBL/GenBank/DDBJ databases">
        <title>Deep-cultivation of Planctomycetes and their phenomic and genomic characterization uncovers novel biology.</title>
        <authorList>
            <person name="Wiegand S."/>
            <person name="Jogler M."/>
            <person name="Boedeker C."/>
            <person name="Pinto D."/>
            <person name="Vollmers J."/>
            <person name="Rivas-Marin E."/>
            <person name="Kohn T."/>
            <person name="Peeters S.H."/>
            <person name="Heuer A."/>
            <person name="Rast P."/>
            <person name="Oberbeckmann S."/>
            <person name="Bunk B."/>
            <person name="Jeske O."/>
            <person name="Meyerdierks A."/>
            <person name="Storesund J.E."/>
            <person name="Kallscheuer N."/>
            <person name="Luecker S."/>
            <person name="Lage O.M."/>
            <person name="Pohl T."/>
            <person name="Merkel B.J."/>
            <person name="Hornburger P."/>
            <person name="Mueller R.-W."/>
            <person name="Bruemmer F."/>
            <person name="Labrenz M."/>
            <person name="Spormann A.M."/>
            <person name="Op Den Camp H."/>
            <person name="Overmann J."/>
            <person name="Amann R."/>
            <person name="Jetten M.S.M."/>
            <person name="Mascher T."/>
            <person name="Medema M.H."/>
            <person name="Devos D.P."/>
            <person name="Kaster A.-K."/>
            <person name="Ovreas L."/>
            <person name="Rohde M."/>
            <person name="Galperin M.Y."/>
            <person name="Jogler C."/>
        </authorList>
    </citation>
    <scope>NUCLEOTIDE SEQUENCE [LARGE SCALE GENOMIC DNA]</scope>
    <source>
        <strain evidence="7 8">Pla52n</strain>
    </source>
</reference>
<dbReference type="EMBL" id="SJPN01000002">
    <property type="protein sequence ID" value="TWU06151.1"/>
    <property type="molecule type" value="Genomic_DNA"/>
</dbReference>
<evidence type="ECO:0000256" key="1">
    <source>
        <dbReference type="ARBA" id="ARBA00022737"/>
    </source>
</evidence>
<dbReference type="SUPFAM" id="SSF52540">
    <property type="entry name" value="P-loop containing nucleoside triphosphate hydrolases"/>
    <property type="match status" value="2"/>
</dbReference>
<feature type="domain" description="Clp ATPase C-terminal" evidence="6">
    <location>
        <begin position="624"/>
        <end position="716"/>
    </location>
</feature>
<dbReference type="CDD" id="cd00009">
    <property type="entry name" value="AAA"/>
    <property type="match status" value="1"/>
</dbReference>
<accession>A0A5C6B3U4</accession>
<feature type="domain" description="AAA+ ATPase" evidence="5">
    <location>
        <begin position="179"/>
        <end position="317"/>
    </location>
</feature>
<dbReference type="Proteomes" id="UP000320176">
    <property type="component" value="Unassembled WGS sequence"/>
</dbReference>
<dbReference type="AlphaFoldDB" id="A0A5C6B3U4"/>
<dbReference type="Pfam" id="PF07724">
    <property type="entry name" value="AAA_2"/>
    <property type="match status" value="1"/>
</dbReference>
<keyword evidence="7" id="KW-0645">Protease</keyword>
<keyword evidence="3 7" id="KW-0067">ATP-binding</keyword>
<evidence type="ECO:0000313" key="8">
    <source>
        <dbReference type="Proteomes" id="UP000320176"/>
    </source>
</evidence>
<dbReference type="Pfam" id="PF17871">
    <property type="entry name" value="AAA_lid_9"/>
    <property type="match status" value="1"/>
</dbReference>
<dbReference type="GO" id="GO:0005524">
    <property type="term" value="F:ATP binding"/>
    <property type="evidence" value="ECO:0007669"/>
    <property type="project" value="UniProtKB-KW"/>
</dbReference>